<sequence>MPCSRGVPNFSLVGHRNAALMSRLIVGIYCDELLLFV</sequence>
<protein>
    <submittedName>
        <fullName evidence="1">Uncharacterized protein</fullName>
    </submittedName>
</protein>
<dbReference type="EMBL" id="GBRH01276660">
    <property type="protein sequence ID" value="JAD21235.1"/>
    <property type="molecule type" value="Transcribed_RNA"/>
</dbReference>
<name>A0A0A8Y7U8_ARUDO</name>
<proteinExistence type="predicted"/>
<dbReference type="AlphaFoldDB" id="A0A0A8Y7U8"/>
<evidence type="ECO:0000313" key="1">
    <source>
        <dbReference type="EMBL" id="JAD21235.1"/>
    </source>
</evidence>
<organism evidence="1">
    <name type="scientific">Arundo donax</name>
    <name type="common">Giant reed</name>
    <name type="synonym">Donax arundinaceus</name>
    <dbReference type="NCBI Taxonomy" id="35708"/>
    <lineage>
        <taxon>Eukaryota</taxon>
        <taxon>Viridiplantae</taxon>
        <taxon>Streptophyta</taxon>
        <taxon>Embryophyta</taxon>
        <taxon>Tracheophyta</taxon>
        <taxon>Spermatophyta</taxon>
        <taxon>Magnoliopsida</taxon>
        <taxon>Liliopsida</taxon>
        <taxon>Poales</taxon>
        <taxon>Poaceae</taxon>
        <taxon>PACMAD clade</taxon>
        <taxon>Arundinoideae</taxon>
        <taxon>Arundineae</taxon>
        <taxon>Arundo</taxon>
    </lineage>
</organism>
<reference evidence="1" key="2">
    <citation type="journal article" date="2015" name="Data Brief">
        <title>Shoot transcriptome of the giant reed, Arundo donax.</title>
        <authorList>
            <person name="Barrero R.A."/>
            <person name="Guerrero F.D."/>
            <person name="Moolhuijzen P."/>
            <person name="Goolsby J.A."/>
            <person name="Tidwell J."/>
            <person name="Bellgard S.E."/>
            <person name="Bellgard M.I."/>
        </authorList>
    </citation>
    <scope>NUCLEOTIDE SEQUENCE</scope>
    <source>
        <tissue evidence="1">Shoot tissue taken approximately 20 cm above the soil surface</tissue>
    </source>
</reference>
<accession>A0A0A8Y7U8</accession>
<reference evidence="1" key="1">
    <citation type="submission" date="2014-09" db="EMBL/GenBank/DDBJ databases">
        <authorList>
            <person name="Magalhaes I.L.F."/>
            <person name="Oliveira U."/>
            <person name="Santos F.R."/>
            <person name="Vidigal T.H.D.A."/>
            <person name="Brescovit A.D."/>
            <person name="Santos A.J."/>
        </authorList>
    </citation>
    <scope>NUCLEOTIDE SEQUENCE</scope>
    <source>
        <tissue evidence="1">Shoot tissue taken approximately 20 cm above the soil surface</tissue>
    </source>
</reference>